<accession>A0A3Q9GEQ3</accession>
<evidence type="ECO:0000313" key="4">
    <source>
        <dbReference type="Proteomes" id="UP000275951"/>
    </source>
</evidence>
<dbReference type="RefSeq" id="WP_108725855.1">
    <property type="nucleotide sequence ID" value="NZ_CP029001.1"/>
</dbReference>
<dbReference type="AlphaFoldDB" id="A0A3Q9GEQ3"/>
<keyword evidence="1" id="KW-0812">Transmembrane</keyword>
<evidence type="ECO:0000313" key="3">
    <source>
        <dbReference type="EMBL" id="AZR06025.1"/>
    </source>
</evidence>
<dbReference type="GO" id="GO:0000028">
    <property type="term" value="P:ribosomal small subunit assembly"/>
    <property type="evidence" value="ECO:0007669"/>
    <property type="project" value="TreeGrafter"/>
</dbReference>
<dbReference type="GO" id="GO:0043024">
    <property type="term" value="F:ribosomal small subunit binding"/>
    <property type="evidence" value="ECO:0007669"/>
    <property type="project" value="TreeGrafter"/>
</dbReference>
<reference evidence="3 4" key="1">
    <citation type="submission" date="2018-11" db="EMBL/GenBank/DDBJ databases">
        <title>Multidrug-resistant genes are associated with an 42-kb island TGI1 carrying a complex class 1 integron in a Trueperella pyogenes.</title>
        <authorList>
            <person name="Dong W."/>
        </authorList>
    </citation>
    <scope>NUCLEOTIDE SEQUENCE [LARGE SCALE GENOMIC DNA]</scope>
    <source>
        <strain evidence="3 4">TP4</strain>
    </source>
</reference>
<dbReference type="PANTHER" id="PTHR42698:SF1">
    <property type="entry name" value="GTPASE ERA, MITOCHONDRIAL"/>
    <property type="match status" value="1"/>
</dbReference>
<dbReference type="InterPro" id="IPR005662">
    <property type="entry name" value="GTPase_Era-like"/>
</dbReference>
<name>A0A3Q9GEQ3_9ACTO</name>
<dbReference type="InterPro" id="IPR027417">
    <property type="entry name" value="P-loop_NTPase"/>
</dbReference>
<dbReference type="Proteomes" id="UP000275951">
    <property type="component" value="Chromosome"/>
</dbReference>
<dbReference type="GO" id="GO:0019843">
    <property type="term" value="F:rRNA binding"/>
    <property type="evidence" value="ECO:0007669"/>
    <property type="project" value="TreeGrafter"/>
</dbReference>
<feature type="transmembrane region" description="Helical" evidence="1">
    <location>
        <begin position="398"/>
        <end position="427"/>
    </location>
</feature>
<dbReference type="GO" id="GO:0005525">
    <property type="term" value="F:GTP binding"/>
    <property type="evidence" value="ECO:0007669"/>
    <property type="project" value="InterPro"/>
</dbReference>
<dbReference type="SUPFAM" id="SSF52540">
    <property type="entry name" value="P-loop containing nucleoside triphosphate hydrolases"/>
    <property type="match status" value="1"/>
</dbReference>
<dbReference type="EMBL" id="CP033905">
    <property type="protein sequence ID" value="AZR06025.1"/>
    <property type="molecule type" value="Genomic_DNA"/>
</dbReference>
<dbReference type="Pfam" id="PF01926">
    <property type="entry name" value="MMR_HSR1"/>
    <property type="match status" value="1"/>
</dbReference>
<sequence length="524" mass="56317">MSLTEAIGDLHAVKEIVEAKMPNQLGDVGQILNKAVARRGLGAHMTIVALAGATGAGKSSLLNALVGKDIARASAIRPTTSRPLAVSNAPATDVLDWLEIAERHEADLSKQGPMVLIDLPDIDSTEFVHRQAAQRLASLVDVVVWVLDPQKYADAVVHEDYLSMLSEHAATTVVVLNQADRLDKATLGDVLADASRLAREDGLDVEILATSATTGQGVEALRDRIDAIVAAKSAADQRLAADIRTAARDTLGRIHADGGRPVSTAADIDFVPVAHALAVAGGANVIAGASADSYRKRARAATGWPLTRWFAKRRIDPLKRLRLDRDAQVTGVADYVSPAQLSDARGKVRAYAETATSHMPATWAREIRSGVAERTEQFLADIDATIRSEDVEARRTPAWWLVLNLMQWLAICMALVGALWLALLFFADTLQLQLGRPPAWGIFPLPTMMAVGGLLAGWLLAGIGRFFAESGAKRTRARVRARLQKAIGTRAEDLIAGPMEAELSQYAHVQRLLTGLLQLQRDSA</sequence>
<proteinExistence type="predicted"/>
<dbReference type="Gene3D" id="3.40.50.300">
    <property type="entry name" value="P-loop containing nucleotide triphosphate hydrolases"/>
    <property type="match status" value="1"/>
</dbReference>
<gene>
    <name evidence="3" type="ORF">EBQ10_01090</name>
</gene>
<feature type="domain" description="G" evidence="2">
    <location>
        <begin position="48"/>
        <end position="177"/>
    </location>
</feature>
<dbReference type="GO" id="GO:0005829">
    <property type="term" value="C:cytosol"/>
    <property type="evidence" value="ECO:0007669"/>
    <property type="project" value="TreeGrafter"/>
</dbReference>
<dbReference type="InterPro" id="IPR006073">
    <property type="entry name" value="GTP-bd"/>
</dbReference>
<evidence type="ECO:0000259" key="2">
    <source>
        <dbReference type="Pfam" id="PF01926"/>
    </source>
</evidence>
<dbReference type="PANTHER" id="PTHR42698">
    <property type="entry name" value="GTPASE ERA"/>
    <property type="match status" value="1"/>
</dbReference>
<keyword evidence="1" id="KW-1133">Transmembrane helix</keyword>
<evidence type="ECO:0000256" key="1">
    <source>
        <dbReference type="SAM" id="Phobius"/>
    </source>
</evidence>
<feature type="transmembrane region" description="Helical" evidence="1">
    <location>
        <begin position="447"/>
        <end position="468"/>
    </location>
</feature>
<organism evidence="3 4">
    <name type="scientific">Trueperella pyogenes</name>
    <dbReference type="NCBI Taxonomy" id="1661"/>
    <lineage>
        <taxon>Bacteria</taxon>
        <taxon>Bacillati</taxon>
        <taxon>Actinomycetota</taxon>
        <taxon>Actinomycetes</taxon>
        <taxon>Actinomycetales</taxon>
        <taxon>Actinomycetaceae</taxon>
        <taxon>Trueperella</taxon>
    </lineage>
</organism>
<keyword evidence="1" id="KW-0472">Membrane</keyword>
<protein>
    <submittedName>
        <fullName evidence="3">ABC transporter</fullName>
    </submittedName>
</protein>